<dbReference type="Proteomes" id="UP000663838">
    <property type="component" value="Unassembled WGS sequence"/>
</dbReference>
<dbReference type="Proteomes" id="UP000663825">
    <property type="component" value="Unassembled WGS sequence"/>
</dbReference>
<evidence type="ECO:0000313" key="20">
    <source>
        <dbReference type="EMBL" id="CAF4444467.1"/>
    </source>
</evidence>
<evidence type="ECO:0000256" key="1">
    <source>
        <dbReference type="ARBA" id="ARBA00004138"/>
    </source>
</evidence>
<dbReference type="GO" id="GO:0005930">
    <property type="term" value="C:axoneme"/>
    <property type="evidence" value="ECO:0007669"/>
    <property type="project" value="TreeGrafter"/>
</dbReference>
<dbReference type="Proteomes" id="UP000663848">
    <property type="component" value="Unassembled WGS sequence"/>
</dbReference>
<evidence type="ECO:0000313" key="17">
    <source>
        <dbReference type="EMBL" id="CAF4150280.1"/>
    </source>
</evidence>
<evidence type="ECO:0000313" key="15">
    <source>
        <dbReference type="EMBL" id="CAF3318614.1"/>
    </source>
</evidence>
<evidence type="ECO:0000256" key="8">
    <source>
        <dbReference type="ARBA" id="ARBA00023273"/>
    </source>
</evidence>
<comment type="subcellular location">
    <subcellularLocation>
        <location evidence="1">Cell projection</location>
        <location evidence="1">Cilium</location>
    </subcellularLocation>
    <subcellularLocation>
        <location evidence="2">Cytoplasm</location>
    </subcellularLocation>
</comment>
<evidence type="ECO:0000256" key="10">
    <source>
        <dbReference type="SAM" id="MobiDB-lite"/>
    </source>
</evidence>
<dbReference type="InterPro" id="IPR042541">
    <property type="entry name" value="BART_sf"/>
</dbReference>
<comment type="caution">
    <text evidence="14">The sequence shown here is derived from an EMBL/GenBank/DDBJ whole genome shotgun (WGS) entry which is preliminary data.</text>
</comment>
<dbReference type="EMBL" id="CAJNYV010000327">
    <property type="protein sequence ID" value="CAF3357056.1"/>
    <property type="molecule type" value="Genomic_DNA"/>
</dbReference>
<dbReference type="Proteomes" id="UP000663862">
    <property type="component" value="Unassembled WGS sequence"/>
</dbReference>
<evidence type="ECO:0000313" key="14">
    <source>
        <dbReference type="EMBL" id="CAF3318188.1"/>
    </source>
</evidence>
<feature type="region of interest" description="Disordered" evidence="10">
    <location>
        <begin position="355"/>
        <end position="400"/>
    </location>
</feature>
<evidence type="ECO:0000256" key="7">
    <source>
        <dbReference type="ARBA" id="ARBA00023069"/>
    </source>
</evidence>
<evidence type="ECO:0000313" key="18">
    <source>
        <dbReference type="EMBL" id="CAF4372387.1"/>
    </source>
</evidence>
<dbReference type="Proteomes" id="UP000663865">
    <property type="component" value="Unassembled WGS sequence"/>
</dbReference>
<dbReference type="InterPro" id="IPR023379">
    <property type="entry name" value="BART_dom"/>
</dbReference>
<sequence>MASNNDSWIAETVGDFIHSPIWGAPINTFIEANCASFDYDDDDTTEDDDTTPSSYVEEQTSIHLKYQRLVDSLIESLGKDLDLDQNELKQVCQLPTNSDESVIIDEPFEQLYAARDFSLFQEMMRRKNLILQLQALVTLQLQWGLLKQSDTGDDLVLSLLLQATSSSSRHGSINIPPESIQKRELPSRQDKHQHNDSDGDDNNNNNNDDDDDDDGDVVVVVKPKQSSLSLPPQQKKEPSQPKKVSKEEYRLPDLRGKSGPELDSKWHRDLQSTNRKKDDNDDSKENDPSKKTSTPQTIGAVSEEVLREKLRELTVRTTSSTNDEATAAIKSRQNFLQQQRELIVNKQRVERARDLEQQTPNARPQSAAHVARKAMATTNIPTNENKSTQESTQIPDDELNKRRAMIAKLKREVVDKR</sequence>
<evidence type="ECO:0000313" key="12">
    <source>
        <dbReference type="EMBL" id="CAF3166887.1"/>
    </source>
</evidence>
<feature type="compositionally biased region" description="Basic and acidic residues" evidence="10">
    <location>
        <begin position="180"/>
        <end position="197"/>
    </location>
</feature>
<keyword evidence="8" id="KW-0966">Cell projection</keyword>
<comment type="similarity">
    <text evidence="3">Belongs to the CFAP36 family.</text>
</comment>
<dbReference type="PANTHER" id="PTHR21532:SF0">
    <property type="entry name" value="CILIA- AND FLAGELLA-ASSOCIATED PROTEIN 36"/>
    <property type="match status" value="1"/>
</dbReference>
<accession>A0A817TMM6</accession>
<dbReference type="EMBL" id="CAJNYT010000009">
    <property type="protein sequence ID" value="CAF3298338.1"/>
    <property type="molecule type" value="Genomic_DNA"/>
</dbReference>
<evidence type="ECO:0000313" key="21">
    <source>
        <dbReference type="EMBL" id="CAF4460857.1"/>
    </source>
</evidence>
<dbReference type="EMBL" id="CAJOBR010000007">
    <property type="protein sequence ID" value="CAF4444467.1"/>
    <property type="molecule type" value="Genomic_DNA"/>
</dbReference>
<evidence type="ECO:0000256" key="5">
    <source>
        <dbReference type="ARBA" id="ARBA00022490"/>
    </source>
</evidence>
<keyword evidence="5" id="KW-0963">Cytoplasm</keyword>
<dbReference type="InterPro" id="IPR038888">
    <property type="entry name" value="CFAP36"/>
</dbReference>
<proteinExistence type="inferred from homology"/>
<feature type="compositionally biased region" description="Basic and acidic residues" evidence="10">
    <location>
        <begin position="234"/>
        <end position="290"/>
    </location>
</feature>
<dbReference type="EMBL" id="CAJOBO010001384">
    <property type="protein sequence ID" value="CAF4372387.1"/>
    <property type="molecule type" value="Genomic_DNA"/>
</dbReference>
<evidence type="ECO:0000313" key="16">
    <source>
        <dbReference type="EMBL" id="CAF3357056.1"/>
    </source>
</evidence>
<evidence type="ECO:0000259" key="11">
    <source>
        <dbReference type="Pfam" id="PF11527"/>
    </source>
</evidence>
<dbReference type="EMBL" id="CAJOBQ010000821">
    <property type="protein sequence ID" value="CAF4422105.1"/>
    <property type="molecule type" value="Genomic_DNA"/>
</dbReference>
<reference evidence="14" key="1">
    <citation type="submission" date="2021-02" db="EMBL/GenBank/DDBJ databases">
        <authorList>
            <person name="Nowell W R."/>
        </authorList>
    </citation>
    <scope>NUCLEOTIDE SEQUENCE</scope>
</reference>
<keyword evidence="7" id="KW-0969">Cilium</keyword>
<evidence type="ECO:0000313" key="19">
    <source>
        <dbReference type="EMBL" id="CAF4422105.1"/>
    </source>
</evidence>
<dbReference type="EMBL" id="CAJOBS010000003">
    <property type="protein sequence ID" value="CAF4460857.1"/>
    <property type="molecule type" value="Genomic_DNA"/>
</dbReference>
<dbReference type="AlphaFoldDB" id="A0A817TMM6"/>
<evidence type="ECO:0000313" key="22">
    <source>
        <dbReference type="Proteomes" id="UP000663825"/>
    </source>
</evidence>
<evidence type="ECO:0000256" key="2">
    <source>
        <dbReference type="ARBA" id="ARBA00004496"/>
    </source>
</evidence>
<dbReference type="Proteomes" id="UP000663851">
    <property type="component" value="Unassembled WGS sequence"/>
</dbReference>
<dbReference type="GO" id="GO:0097546">
    <property type="term" value="C:ciliary base"/>
    <property type="evidence" value="ECO:0007669"/>
    <property type="project" value="TreeGrafter"/>
</dbReference>
<keyword evidence="23" id="KW-1185">Reference proteome</keyword>
<dbReference type="EMBL" id="CAJOBP010000254">
    <property type="protein sequence ID" value="CAF4150280.1"/>
    <property type="molecule type" value="Genomic_DNA"/>
</dbReference>
<dbReference type="Pfam" id="PF11527">
    <property type="entry name" value="ARL2_Bind_BART"/>
    <property type="match status" value="1"/>
</dbReference>
<dbReference type="Gene3D" id="1.20.1520.10">
    <property type="entry name" value="ADP-ribosylation factor-like 2-binding protein, domain"/>
    <property type="match status" value="1"/>
</dbReference>
<dbReference type="OrthoDB" id="272687at2759"/>
<evidence type="ECO:0000256" key="3">
    <source>
        <dbReference type="ARBA" id="ARBA00007460"/>
    </source>
</evidence>
<keyword evidence="6" id="KW-0175">Coiled coil</keyword>
<dbReference type="PANTHER" id="PTHR21532">
    <property type="entry name" value="PHOSPHODIESTERASE HL"/>
    <property type="match status" value="1"/>
</dbReference>
<organism evidence="14 22">
    <name type="scientific">Rotaria socialis</name>
    <dbReference type="NCBI Taxonomy" id="392032"/>
    <lineage>
        <taxon>Eukaryota</taxon>
        <taxon>Metazoa</taxon>
        <taxon>Spiralia</taxon>
        <taxon>Gnathifera</taxon>
        <taxon>Rotifera</taxon>
        <taxon>Eurotatoria</taxon>
        <taxon>Bdelloidea</taxon>
        <taxon>Philodinida</taxon>
        <taxon>Philodinidae</taxon>
        <taxon>Rotaria</taxon>
    </lineage>
</organism>
<dbReference type="EMBL" id="CAJNYD010000005">
    <property type="protein sequence ID" value="CAF3166887.1"/>
    <property type="molecule type" value="Genomic_DNA"/>
</dbReference>
<dbReference type="EMBL" id="CAJNXB010003515">
    <property type="protein sequence ID" value="CAF3318188.1"/>
    <property type="molecule type" value="Genomic_DNA"/>
</dbReference>
<protein>
    <recommendedName>
        <fullName evidence="4">Cilia- and flagella-associated protein 36</fullName>
    </recommendedName>
    <alternativeName>
        <fullName evidence="9">Coiled-coil domain-containing protein 104</fullName>
    </alternativeName>
</protein>
<dbReference type="Proteomes" id="UP000663869">
    <property type="component" value="Unassembled WGS sequence"/>
</dbReference>
<feature type="compositionally biased region" description="Polar residues" evidence="10">
    <location>
        <begin position="376"/>
        <end position="394"/>
    </location>
</feature>
<dbReference type="Proteomes" id="UP000663873">
    <property type="component" value="Unassembled WGS sequence"/>
</dbReference>
<name>A0A817TMM6_9BILA</name>
<evidence type="ECO:0000256" key="9">
    <source>
        <dbReference type="ARBA" id="ARBA00031593"/>
    </source>
</evidence>
<feature type="compositionally biased region" description="Acidic residues" evidence="10">
    <location>
        <begin position="207"/>
        <end position="216"/>
    </location>
</feature>
<feature type="domain" description="BART" evidence="11">
    <location>
        <begin position="6"/>
        <end position="132"/>
    </location>
</feature>
<evidence type="ECO:0000256" key="6">
    <source>
        <dbReference type="ARBA" id="ARBA00023054"/>
    </source>
</evidence>
<dbReference type="Proteomes" id="UP000663872">
    <property type="component" value="Unassembled WGS sequence"/>
</dbReference>
<evidence type="ECO:0000313" key="13">
    <source>
        <dbReference type="EMBL" id="CAF3298338.1"/>
    </source>
</evidence>
<evidence type="ECO:0000313" key="23">
    <source>
        <dbReference type="Proteomes" id="UP000663873"/>
    </source>
</evidence>
<dbReference type="Proteomes" id="UP000663833">
    <property type="component" value="Unassembled WGS sequence"/>
</dbReference>
<feature type="region of interest" description="Disordered" evidence="10">
    <location>
        <begin position="167"/>
        <end position="303"/>
    </location>
</feature>
<dbReference type="EMBL" id="CAJNYU010000027">
    <property type="protein sequence ID" value="CAF3318614.1"/>
    <property type="molecule type" value="Genomic_DNA"/>
</dbReference>
<gene>
    <name evidence="15" type="ORF">FME351_LOCUS1136</name>
    <name evidence="13" type="ORF">GRG538_LOCUS339</name>
    <name evidence="18" type="ORF">HFQ381_LOCUS18149</name>
    <name evidence="16" type="ORF">KIK155_LOCUS4132</name>
    <name evidence="12" type="ORF">LUA448_LOCUS193</name>
    <name evidence="20" type="ORF">QYT958_LOCUS171</name>
    <name evidence="14" type="ORF">TIS948_LOCUS19934</name>
    <name evidence="21" type="ORF">TOA249_LOCUS120</name>
    <name evidence="19" type="ORF">TSG867_LOCUS14618</name>
    <name evidence="17" type="ORF">UJA718_LOCUS3426</name>
</gene>
<evidence type="ECO:0000256" key="4">
    <source>
        <dbReference type="ARBA" id="ARBA00021815"/>
    </source>
</evidence>